<reference evidence="2 3" key="1">
    <citation type="submission" date="2017-08" db="EMBL/GenBank/DDBJ databases">
        <title>Complete Genome Sequence of Bacillus kochii Oregon-R-modENCODE STRAIN BDGP4, isolated from Drosophila melanogaster gut.</title>
        <authorList>
            <person name="Wan K.H."/>
            <person name="Yu C."/>
            <person name="Park S."/>
            <person name="Hammonds A.S."/>
            <person name="Booth B.W."/>
            <person name="Celniker S.E."/>
        </authorList>
    </citation>
    <scope>NUCLEOTIDE SEQUENCE [LARGE SCALE GENOMIC DNA]</scope>
    <source>
        <strain evidence="2 3">BDGP4</strain>
    </source>
</reference>
<protein>
    <recommendedName>
        <fullName evidence="1">Tetratrico peptide repeat group 5 domain-containing protein</fullName>
    </recommendedName>
</protein>
<evidence type="ECO:0000259" key="1">
    <source>
        <dbReference type="Pfam" id="PF12688"/>
    </source>
</evidence>
<dbReference type="OrthoDB" id="193829at2"/>
<dbReference type="InterPro" id="IPR041656">
    <property type="entry name" value="TPR_5"/>
</dbReference>
<dbReference type="Gene3D" id="1.25.40.10">
    <property type="entry name" value="Tetratricopeptide repeat domain"/>
    <property type="match status" value="1"/>
</dbReference>
<dbReference type="KEGG" id="bko:CKF48_04805"/>
<dbReference type="RefSeq" id="WP_095370273.1">
    <property type="nucleotide sequence ID" value="NZ_CP022983.1"/>
</dbReference>
<gene>
    <name evidence="2" type="ORF">CKF48_04805</name>
</gene>
<evidence type="ECO:0000313" key="3">
    <source>
        <dbReference type="Proteomes" id="UP000215137"/>
    </source>
</evidence>
<dbReference type="AlphaFoldDB" id="A0A248TEQ4"/>
<dbReference type="Pfam" id="PF12688">
    <property type="entry name" value="TPR_5"/>
    <property type="match status" value="1"/>
</dbReference>
<dbReference type="SUPFAM" id="SSF48452">
    <property type="entry name" value="TPR-like"/>
    <property type="match status" value="1"/>
</dbReference>
<dbReference type="EMBL" id="CP022983">
    <property type="protein sequence ID" value="ASV66698.1"/>
    <property type="molecule type" value="Genomic_DNA"/>
</dbReference>
<proteinExistence type="predicted"/>
<feature type="domain" description="Tetratrico peptide repeat group 5" evidence="1">
    <location>
        <begin position="38"/>
        <end position="154"/>
    </location>
</feature>
<dbReference type="Proteomes" id="UP000215137">
    <property type="component" value="Chromosome"/>
</dbReference>
<evidence type="ECO:0000313" key="2">
    <source>
        <dbReference type="EMBL" id="ASV66698.1"/>
    </source>
</evidence>
<organism evidence="2 3">
    <name type="scientific">Cytobacillus kochii</name>
    <dbReference type="NCBI Taxonomy" id="859143"/>
    <lineage>
        <taxon>Bacteria</taxon>
        <taxon>Bacillati</taxon>
        <taxon>Bacillota</taxon>
        <taxon>Bacilli</taxon>
        <taxon>Bacillales</taxon>
        <taxon>Bacillaceae</taxon>
        <taxon>Cytobacillus</taxon>
    </lineage>
</organism>
<sequence length="160" mass="18543">MQDEIMEALRLRKQGEWLLSNQLFLKMLESFPDDANLLYQSAWSYDLLGEERKAVPLYEKAIQKGLKEDLEGAYIGLGSTLRTLGEYEKSKAVLEEGFHQFPHNGALVTFLAMTLYNLGEHELAMNHLLRLLANTSRDESITAYQEAIHFYREQLNKTWE</sequence>
<accession>A0A248TEQ4</accession>
<keyword evidence="3" id="KW-1185">Reference proteome</keyword>
<name>A0A248TEQ4_9BACI</name>
<dbReference type="InterPro" id="IPR011990">
    <property type="entry name" value="TPR-like_helical_dom_sf"/>
</dbReference>